<protein>
    <submittedName>
        <fullName evidence="2">Uncharacterized protein</fullName>
    </submittedName>
</protein>
<name>M2RQ27_CERS8</name>
<feature type="region of interest" description="Disordered" evidence="1">
    <location>
        <begin position="1"/>
        <end position="111"/>
    </location>
</feature>
<keyword evidence="3" id="KW-1185">Reference proteome</keyword>
<dbReference type="Proteomes" id="UP000016930">
    <property type="component" value="Unassembled WGS sequence"/>
</dbReference>
<dbReference type="EMBL" id="KB445792">
    <property type="protein sequence ID" value="EMD40542.1"/>
    <property type="molecule type" value="Genomic_DNA"/>
</dbReference>
<organism evidence="2 3">
    <name type="scientific">Ceriporiopsis subvermispora (strain B)</name>
    <name type="common">White-rot fungus</name>
    <name type="synonym">Gelatoporia subvermispora</name>
    <dbReference type="NCBI Taxonomy" id="914234"/>
    <lineage>
        <taxon>Eukaryota</taxon>
        <taxon>Fungi</taxon>
        <taxon>Dikarya</taxon>
        <taxon>Basidiomycota</taxon>
        <taxon>Agaricomycotina</taxon>
        <taxon>Agaricomycetes</taxon>
        <taxon>Polyporales</taxon>
        <taxon>Gelatoporiaceae</taxon>
        <taxon>Gelatoporia</taxon>
    </lineage>
</organism>
<reference evidence="2 3" key="1">
    <citation type="journal article" date="2012" name="Proc. Natl. Acad. Sci. U.S.A.">
        <title>Comparative genomics of Ceriporiopsis subvermispora and Phanerochaete chrysosporium provide insight into selective ligninolysis.</title>
        <authorList>
            <person name="Fernandez-Fueyo E."/>
            <person name="Ruiz-Duenas F.J."/>
            <person name="Ferreira P."/>
            <person name="Floudas D."/>
            <person name="Hibbett D.S."/>
            <person name="Canessa P."/>
            <person name="Larrondo L.F."/>
            <person name="James T.Y."/>
            <person name="Seelenfreund D."/>
            <person name="Lobos S."/>
            <person name="Polanco R."/>
            <person name="Tello M."/>
            <person name="Honda Y."/>
            <person name="Watanabe T."/>
            <person name="Watanabe T."/>
            <person name="Ryu J.S."/>
            <person name="Kubicek C.P."/>
            <person name="Schmoll M."/>
            <person name="Gaskell J."/>
            <person name="Hammel K.E."/>
            <person name="St John F.J."/>
            <person name="Vanden Wymelenberg A."/>
            <person name="Sabat G."/>
            <person name="Splinter BonDurant S."/>
            <person name="Syed K."/>
            <person name="Yadav J.S."/>
            <person name="Doddapaneni H."/>
            <person name="Subramanian V."/>
            <person name="Lavin J.L."/>
            <person name="Oguiza J.A."/>
            <person name="Perez G."/>
            <person name="Pisabarro A.G."/>
            <person name="Ramirez L."/>
            <person name="Santoyo F."/>
            <person name="Master E."/>
            <person name="Coutinho P.M."/>
            <person name="Henrissat B."/>
            <person name="Lombard V."/>
            <person name="Magnuson J.K."/>
            <person name="Kuees U."/>
            <person name="Hori C."/>
            <person name="Igarashi K."/>
            <person name="Samejima M."/>
            <person name="Held B.W."/>
            <person name="Barry K.W."/>
            <person name="LaButti K.M."/>
            <person name="Lapidus A."/>
            <person name="Lindquist E.A."/>
            <person name="Lucas S.M."/>
            <person name="Riley R."/>
            <person name="Salamov A.A."/>
            <person name="Hoffmeister D."/>
            <person name="Schwenk D."/>
            <person name="Hadar Y."/>
            <person name="Yarden O."/>
            <person name="de Vries R.P."/>
            <person name="Wiebenga A."/>
            <person name="Stenlid J."/>
            <person name="Eastwood D."/>
            <person name="Grigoriev I.V."/>
            <person name="Berka R.M."/>
            <person name="Blanchette R.A."/>
            <person name="Kersten P."/>
            <person name="Martinez A.T."/>
            <person name="Vicuna R."/>
            <person name="Cullen D."/>
        </authorList>
    </citation>
    <scope>NUCLEOTIDE SEQUENCE [LARGE SCALE GENOMIC DNA]</scope>
    <source>
        <strain evidence="2 3">B</strain>
    </source>
</reference>
<feature type="compositionally biased region" description="Polar residues" evidence="1">
    <location>
        <begin position="20"/>
        <end position="41"/>
    </location>
</feature>
<accession>M2RQ27</accession>
<sequence>MTREEIQHLESTTHRRYLPTSDTADNNDVTDGGHDSSNNISEGDVGEHLARDGSKDDSGNSEARSDESERDQQEPSKEASSKGQEKEKEGRERKRKLGDMAYELYLTPSDF</sequence>
<feature type="compositionally biased region" description="Basic and acidic residues" evidence="1">
    <location>
        <begin position="1"/>
        <end position="13"/>
    </location>
</feature>
<dbReference type="AlphaFoldDB" id="M2RQ27"/>
<feature type="compositionally biased region" description="Basic and acidic residues" evidence="1">
    <location>
        <begin position="45"/>
        <end position="92"/>
    </location>
</feature>
<evidence type="ECO:0000313" key="3">
    <source>
        <dbReference type="Proteomes" id="UP000016930"/>
    </source>
</evidence>
<evidence type="ECO:0000256" key="1">
    <source>
        <dbReference type="SAM" id="MobiDB-lite"/>
    </source>
</evidence>
<dbReference type="HOGENOM" id="CLU_2158075_0_0_1"/>
<proteinExistence type="predicted"/>
<evidence type="ECO:0000313" key="2">
    <source>
        <dbReference type="EMBL" id="EMD40542.1"/>
    </source>
</evidence>
<gene>
    <name evidence="2" type="ORF">CERSUDRAFT_70886</name>
</gene>